<gene>
    <name evidence="1" type="ORF">TWF694_008204</name>
</gene>
<evidence type="ECO:0000313" key="1">
    <source>
        <dbReference type="EMBL" id="KAK6540815.1"/>
    </source>
</evidence>
<protein>
    <submittedName>
        <fullName evidence="1">Uncharacterized protein</fullName>
    </submittedName>
</protein>
<sequence length="141" mass="15823">MVADSTLITCIRSQFLSRASPLLEFTEVGTQVFTITLAGGPGRGGIVYAHDSKILVSSPTGPPPPKDRSRWRLDINEERIWFWPPAYSITLEGTNLGWEYPYNDATPRPILGTDKYKWDIFCNGIDGLDCDKFLASARKRK</sequence>
<keyword evidence="2" id="KW-1185">Reference proteome</keyword>
<comment type="caution">
    <text evidence="1">The sequence shown here is derived from an EMBL/GenBank/DDBJ whole genome shotgun (WGS) entry which is preliminary data.</text>
</comment>
<organism evidence="1 2">
    <name type="scientific">Orbilia ellipsospora</name>
    <dbReference type="NCBI Taxonomy" id="2528407"/>
    <lineage>
        <taxon>Eukaryota</taxon>
        <taxon>Fungi</taxon>
        <taxon>Dikarya</taxon>
        <taxon>Ascomycota</taxon>
        <taxon>Pezizomycotina</taxon>
        <taxon>Orbiliomycetes</taxon>
        <taxon>Orbiliales</taxon>
        <taxon>Orbiliaceae</taxon>
        <taxon>Orbilia</taxon>
    </lineage>
</organism>
<dbReference type="Proteomes" id="UP001365542">
    <property type="component" value="Unassembled WGS sequence"/>
</dbReference>
<evidence type="ECO:0000313" key="2">
    <source>
        <dbReference type="Proteomes" id="UP001365542"/>
    </source>
</evidence>
<name>A0AAV9XFD0_9PEZI</name>
<dbReference type="EMBL" id="JAVHJO010000004">
    <property type="protein sequence ID" value="KAK6540815.1"/>
    <property type="molecule type" value="Genomic_DNA"/>
</dbReference>
<reference evidence="1 2" key="1">
    <citation type="submission" date="2019-10" db="EMBL/GenBank/DDBJ databases">
        <authorList>
            <person name="Palmer J.M."/>
        </authorList>
    </citation>
    <scope>NUCLEOTIDE SEQUENCE [LARGE SCALE GENOMIC DNA]</scope>
    <source>
        <strain evidence="1 2">TWF694</strain>
    </source>
</reference>
<accession>A0AAV9XFD0</accession>
<dbReference type="AlphaFoldDB" id="A0AAV9XFD0"/>
<proteinExistence type="predicted"/>